<comment type="caution">
    <text evidence="4">The sequence shown here is derived from an EMBL/GenBank/DDBJ whole genome shotgun (WGS) entry which is preliminary data.</text>
</comment>
<feature type="signal peptide" evidence="3">
    <location>
        <begin position="1"/>
        <end position="27"/>
    </location>
</feature>
<keyword evidence="2" id="KW-0812">Transmembrane</keyword>
<evidence type="ECO:0000256" key="1">
    <source>
        <dbReference type="SAM" id="MobiDB-lite"/>
    </source>
</evidence>
<organism evidence="4 5">
    <name type="scientific">Dimargaris verticillata</name>
    <dbReference type="NCBI Taxonomy" id="2761393"/>
    <lineage>
        <taxon>Eukaryota</taxon>
        <taxon>Fungi</taxon>
        <taxon>Fungi incertae sedis</taxon>
        <taxon>Zoopagomycota</taxon>
        <taxon>Kickxellomycotina</taxon>
        <taxon>Dimargaritomycetes</taxon>
        <taxon>Dimargaritales</taxon>
        <taxon>Dimargaritaceae</taxon>
        <taxon>Dimargaris</taxon>
    </lineage>
</organism>
<evidence type="ECO:0000256" key="3">
    <source>
        <dbReference type="SAM" id="SignalP"/>
    </source>
</evidence>
<dbReference type="OrthoDB" id="5564312at2759"/>
<proteinExistence type="predicted"/>
<keyword evidence="5" id="KW-1185">Reference proteome</keyword>
<dbReference type="EMBL" id="JANBQB010000059">
    <property type="protein sequence ID" value="KAJ1983344.1"/>
    <property type="molecule type" value="Genomic_DNA"/>
</dbReference>
<evidence type="ECO:0000313" key="5">
    <source>
        <dbReference type="Proteomes" id="UP001151582"/>
    </source>
</evidence>
<feature type="region of interest" description="Disordered" evidence="1">
    <location>
        <begin position="174"/>
        <end position="215"/>
    </location>
</feature>
<evidence type="ECO:0000313" key="4">
    <source>
        <dbReference type="EMBL" id="KAJ1983344.1"/>
    </source>
</evidence>
<reference evidence="4" key="1">
    <citation type="submission" date="2022-07" db="EMBL/GenBank/DDBJ databases">
        <title>Phylogenomic reconstructions and comparative analyses of Kickxellomycotina fungi.</title>
        <authorList>
            <person name="Reynolds N.K."/>
            <person name="Stajich J.E."/>
            <person name="Barry K."/>
            <person name="Grigoriev I.V."/>
            <person name="Crous P."/>
            <person name="Smith M.E."/>
        </authorList>
    </citation>
    <scope>NUCLEOTIDE SEQUENCE</scope>
    <source>
        <strain evidence="4">RSA 567</strain>
    </source>
</reference>
<feature type="transmembrane region" description="Helical" evidence="2">
    <location>
        <begin position="220"/>
        <end position="243"/>
    </location>
</feature>
<keyword evidence="2" id="KW-1133">Transmembrane helix</keyword>
<sequence>MAPSVPLVWVTAWLALCVIFAAGPAHGLNPHWRANVTLARRDDCPQGQLLCDFFGCVPGSTCPDQCNARGAGECGFSINGKGCRWQGNSCIQDIQCGLPVDGKCSVGCIPCGNYGCAPAGMTCPTPCAGIADPNQCNGASPLNGRGCRWQDNSCVLFDETTNNFATASSVSYHSTATSSDSASEETEVSASDNGESTGGEEEDSGDMAPVDSSDMGRTGAVIGGVVGGMAFLGILILAIHRIIQKKNEVRRNGVRLRDDDVSNMSAPEVRYKPEEFLPVVRDALNMNHIQHTHNRALPI</sequence>
<accession>A0A9W8B5P0</accession>
<keyword evidence="2" id="KW-0472">Membrane</keyword>
<evidence type="ECO:0000256" key="2">
    <source>
        <dbReference type="SAM" id="Phobius"/>
    </source>
</evidence>
<gene>
    <name evidence="4" type="ORF">H4R34_001330</name>
</gene>
<protein>
    <submittedName>
        <fullName evidence="4">Uncharacterized protein</fullName>
    </submittedName>
</protein>
<name>A0A9W8B5P0_9FUNG</name>
<feature type="chain" id="PRO_5040888118" evidence="3">
    <location>
        <begin position="28"/>
        <end position="299"/>
    </location>
</feature>
<dbReference type="Proteomes" id="UP001151582">
    <property type="component" value="Unassembled WGS sequence"/>
</dbReference>
<keyword evidence="3" id="KW-0732">Signal</keyword>
<dbReference type="AlphaFoldDB" id="A0A9W8B5P0"/>